<dbReference type="EMBL" id="LDPH01000060">
    <property type="protein sequence ID" value="KLV15233.1"/>
    <property type="molecule type" value="Genomic_DNA"/>
</dbReference>
<gene>
    <name evidence="2" type="ORF">ABW02_25710</name>
</gene>
<keyword evidence="3" id="KW-1185">Reference proteome</keyword>
<name>A0A0J1HNE6_NIACI</name>
<evidence type="ECO:0000256" key="1">
    <source>
        <dbReference type="SAM" id="Phobius"/>
    </source>
</evidence>
<comment type="caution">
    <text evidence="2">The sequence shown here is derived from an EMBL/GenBank/DDBJ whole genome shotgun (WGS) entry which is preliminary data.</text>
</comment>
<feature type="transmembrane region" description="Helical" evidence="1">
    <location>
        <begin position="6"/>
        <end position="27"/>
    </location>
</feature>
<proteinExistence type="predicted"/>
<protein>
    <submittedName>
        <fullName evidence="2">Uncharacterized protein</fullName>
    </submittedName>
</protein>
<dbReference type="AlphaFoldDB" id="A0A0J1HNE6"/>
<dbReference type="GeneID" id="56348264"/>
<dbReference type="RefSeq" id="WP_047945033.1">
    <property type="nucleotide sequence ID" value="NZ_CP053989.1"/>
</dbReference>
<keyword evidence="1" id="KW-1133">Transmembrane helix</keyword>
<dbReference type="Proteomes" id="UP000036045">
    <property type="component" value="Unassembled WGS sequence"/>
</dbReference>
<keyword evidence="1" id="KW-0812">Transmembrane</keyword>
<reference evidence="2 3" key="1">
    <citation type="submission" date="2015-05" db="EMBL/GenBank/DDBJ databases">
        <title>Whole genome sequence and identification of bacterial endophytes from Costus igneus.</title>
        <authorList>
            <person name="Lee Y.P."/>
            <person name="Gan H.M."/>
            <person name="Eng W."/>
            <person name="Wheatley M.S."/>
            <person name="Caraballo A."/>
            <person name="Polter S."/>
            <person name="Savka M.A."/>
            <person name="Hudson A.O."/>
        </authorList>
    </citation>
    <scope>NUCLEOTIDE SEQUENCE [LARGE SCALE GENOMIC DNA]</scope>
    <source>
        <strain evidence="2 3">RIT379</strain>
    </source>
</reference>
<feature type="transmembrane region" description="Helical" evidence="1">
    <location>
        <begin position="39"/>
        <end position="61"/>
    </location>
</feature>
<evidence type="ECO:0000313" key="2">
    <source>
        <dbReference type="EMBL" id="KLV15233.1"/>
    </source>
</evidence>
<organism evidence="2 3">
    <name type="scientific">Niallia circulans</name>
    <name type="common">Bacillus circulans</name>
    <dbReference type="NCBI Taxonomy" id="1397"/>
    <lineage>
        <taxon>Bacteria</taxon>
        <taxon>Bacillati</taxon>
        <taxon>Bacillota</taxon>
        <taxon>Bacilli</taxon>
        <taxon>Bacillales</taxon>
        <taxon>Bacillaceae</taxon>
        <taxon>Niallia</taxon>
    </lineage>
</organism>
<dbReference type="PATRIC" id="fig|1397.4.peg.4961"/>
<evidence type="ECO:0000313" key="3">
    <source>
        <dbReference type="Proteomes" id="UP000036045"/>
    </source>
</evidence>
<sequence length="68" mass="7741">MEVFLISFFSAAIIFITVFYIIKALVVAFKSDEISLRKFVIFSSFSIGISVSIVSILPFGYQKIFDYI</sequence>
<accession>A0A0J1HNE6</accession>
<keyword evidence="1" id="KW-0472">Membrane</keyword>